<organism evidence="3 4">
    <name type="scientific">Durusdinium trenchii</name>
    <dbReference type="NCBI Taxonomy" id="1381693"/>
    <lineage>
        <taxon>Eukaryota</taxon>
        <taxon>Sar</taxon>
        <taxon>Alveolata</taxon>
        <taxon>Dinophyceae</taxon>
        <taxon>Suessiales</taxon>
        <taxon>Symbiodiniaceae</taxon>
        <taxon>Durusdinium</taxon>
    </lineage>
</organism>
<keyword evidence="4" id="KW-1185">Reference proteome</keyword>
<keyword evidence="2" id="KW-0040">ANK repeat</keyword>
<evidence type="ECO:0000256" key="1">
    <source>
        <dbReference type="ARBA" id="ARBA00022737"/>
    </source>
</evidence>
<protein>
    <submittedName>
        <fullName evidence="3">Uncharacterized protein</fullName>
    </submittedName>
</protein>
<keyword evidence="1" id="KW-0677">Repeat</keyword>
<dbReference type="Pfam" id="PF12796">
    <property type="entry name" value="Ank_2"/>
    <property type="match status" value="1"/>
</dbReference>
<comment type="caution">
    <text evidence="3">The sequence shown here is derived from an EMBL/GenBank/DDBJ whole genome shotgun (WGS) entry which is preliminary data.</text>
</comment>
<dbReference type="PANTHER" id="PTHR24141:SF1">
    <property type="entry name" value="2-5A-DEPENDENT RIBONUCLEASE"/>
    <property type="match status" value="1"/>
</dbReference>
<dbReference type="InterPro" id="IPR002110">
    <property type="entry name" value="Ankyrin_rpt"/>
</dbReference>
<gene>
    <name evidence="3" type="ORF">SCF082_LOCUS31066</name>
</gene>
<reference evidence="3 4" key="1">
    <citation type="submission" date="2024-02" db="EMBL/GenBank/DDBJ databases">
        <authorList>
            <person name="Chen Y."/>
            <person name="Shah S."/>
            <person name="Dougan E. K."/>
            <person name="Thang M."/>
            <person name="Chan C."/>
        </authorList>
    </citation>
    <scope>NUCLEOTIDE SEQUENCE [LARGE SCALE GENOMIC DNA]</scope>
</reference>
<dbReference type="SUPFAM" id="SSF48403">
    <property type="entry name" value="Ankyrin repeat"/>
    <property type="match status" value="1"/>
</dbReference>
<dbReference type="PANTHER" id="PTHR24141">
    <property type="entry name" value="2-5A-DEPENDENT RIBONUCLEASE"/>
    <property type="match status" value="1"/>
</dbReference>
<dbReference type="Gene3D" id="1.25.40.20">
    <property type="entry name" value="Ankyrin repeat-containing domain"/>
    <property type="match status" value="1"/>
</dbReference>
<sequence length="276" mass="30073">MPSALALGCLEPGPSLVYKTSQGIQARQPIQIALVGPNVCWPNSPASSNRAFAGAMAKQARTRIYGNDAIDSMPELVQEWYHAVGTPMGLGNMAWAKECVKKGVDVNARLDAYGGTALFLAIEQGNWSMVKWLIEEAGVDMEVLDYGGYNALDYAAACHWHHPDRPPQMPDGKLAPMDIASYLKSQGMKYTWFGAALAEDIDRLWEFLDNGQDVNERGGHFNKSALEEAADNGGYWTAKFLMVKGAQVSVTPNWIYAMAPESSCTANIQGRMGECS</sequence>
<proteinExistence type="predicted"/>
<dbReference type="InterPro" id="IPR036770">
    <property type="entry name" value="Ankyrin_rpt-contain_sf"/>
</dbReference>
<dbReference type="EMBL" id="CAXAMM010026080">
    <property type="protein sequence ID" value="CAK9058182.1"/>
    <property type="molecule type" value="Genomic_DNA"/>
</dbReference>
<accession>A0ABP0N346</accession>
<name>A0ABP0N346_9DINO</name>
<evidence type="ECO:0000256" key="2">
    <source>
        <dbReference type="ARBA" id="ARBA00023043"/>
    </source>
</evidence>
<evidence type="ECO:0000313" key="3">
    <source>
        <dbReference type="EMBL" id="CAK9058182.1"/>
    </source>
</evidence>
<evidence type="ECO:0000313" key="4">
    <source>
        <dbReference type="Proteomes" id="UP001642464"/>
    </source>
</evidence>
<dbReference type="Proteomes" id="UP001642464">
    <property type="component" value="Unassembled WGS sequence"/>
</dbReference>